<keyword evidence="2" id="KW-0732">Signal</keyword>
<evidence type="ECO:0000259" key="3">
    <source>
        <dbReference type="PROSITE" id="PS50041"/>
    </source>
</evidence>
<dbReference type="Pfam" id="PF00059">
    <property type="entry name" value="Lectin_C"/>
    <property type="match status" value="3"/>
</dbReference>
<dbReference type="PANTHER" id="PTHR22803">
    <property type="entry name" value="MANNOSE, PHOSPHOLIPASE, LECTIN RECEPTOR RELATED"/>
    <property type="match status" value="1"/>
</dbReference>
<dbReference type="EMBL" id="OU015566">
    <property type="protein sequence ID" value="CAG5103418.1"/>
    <property type="molecule type" value="Genomic_DNA"/>
</dbReference>
<dbReference type="InterPro" id="IPR018378">
    <property type="entry name" value="C-type_lectin_CS"/>
</dbReference>
<dbReference type="SUPFAM" id="SSF56436">
    <property type="entry name" value="C-type lectin-like"/>
    <property type="match status" value="3"/>
</dbReference>
<evidence type="ECO:0000313" key="5">
    <source>
        <dbReference type="Proteomes" id="UP001158576"/>
    </source>
</evidence>
<name>A0ABN7SS65_OIKDI</name>
<organism evidence="4 5">
    <name type="scientific">Oikopleura dioica</name>
    <name type="common">Tunicate</name>
    <dbReference type="NCBI Taxonomy" id="34765"/>
    <lineage>
        <taxon>Eukaryota</taxon>
        <taxon>Metazoa</taxon>
        <taxon>Chordata</taxon>
        <taxon>Tunicata</taxon>
        <taxon>Appendicularia</taxon>
        <taxon>Copelata</taxon>
        <taxon>Oikopleuridae</taxon>
        <taxon>Oikopleura</taxon>
    </lineage>
</organism>
<evidence type="ECO:0000313" key="4">
    <source>
        <dbReference type="EMBL" id="CAG5103418.1"/>
    </source>
</evidence>
<proteinExistence type="predicted"/>
<keyword evidence="5" id="KW-1185">Reference proteome</keyword>
<protein>
    <submittedName>
        <fullName evidence="4">Oidioi.mRNA.OKI2018_I69.chr1.g764.t1.cds</fullName>
    </submittedName>
</protein>
<feature type="domain" description="C-type lectin" evidence="3">
    <location>
        <begin position="348"/>
        <end position="480"/>
    </location>
</feature>
<dbReference type="CDD" id="cd00037">
    <property type="entry name" value="CLECT"/>
    <property type="match status" value="3"/>
</dbReference>
<dbReference type="PROSITE" id="PS00615">
    <property type="entry name" value="C_TYPE_LECTIN_1"/>
    <property type="match status" value="1"/>
</dbReference>
<dbReference type="InterPro" id="IPR001304">
    <property type="entry name" value="C-type_lectin-like"/>
</dbReference>
<feature type="signal peptide" evidence="2">
    <location>
        <begin position="1"/>
        <end position="20"/>
    </location>
</feature>
<dbReference type="InterPro" id="IPR016186">
    <property type="entry name" value="C-type_lectin-like/link_sf"/>
</dbReference>
<sequence length="534" mass="60849">MMIKLIVINILFSKLEVAEAGVACPNSWSTFGDFHYKVFESGKDGVGEKSWNEAESYCNSQGGDLVDFQSEQEMLFIYNQLNWQERGYRGYWIGLNNLENVNQNVWVNSMSIEKPYNFKYWGPQQETNSDPSKRCTFALFTENLPQDYGTEGKWVKNECTKRFSFICKVQKMGCVPDCRNEEGWYKMDVGRSDPSCVKVIPSSTNRNFDLTNSKCQDMGGQLVTIENMEENDFIVDLIQDEIKKWDQAVQNKYYGAWIGLNNLNAPKNQPDRFEWVSGAPDFGFRNWAYGEPDAALDMYPSAIAAAFGNPGSGEWEAVISREQLSGVCQKPLGGTCPDGWSLIRINDNSSKCYKFFLNGQYHQPWLEAKKYCESVGAEQLRIQSIQEQEALGNYFHEWLDAGVTRMWLDLSNMHQSVPLNGAQCDMRYSSSGQSPGYTSWEAEQPKCLEQSHSCAYMNLEKSKQNWISEGCTSREAFACSMPAPFNLRPTEKPTSNLTCYNDASWTLNFYLNEDNGMCYSFSNFYNGTSLLKGL</sequence>
<dbReference type="PROSITE" id="PS50041">
    <property type="entry name" value="C_TYPE_LECTIN_2"/>
    <property type="match status" value="3"/>
</dbReference>
<evidence type="ECO:0000256" key="1">
    <source>
        <dbReference type="ARBA" id="ARBA00023157"/>
    </source>
</evidence>
<feature type="domain" description="C-type lectin" evidence="3">
    <location>
        <begin position="31"/>
        <end position="168"/>
    </location>
</feature>
<reference evidence="4 5" key="1">
    <citation type="submission" date="2021-04" db="EMBL/GenBank/DDBJ databases">
        <authorList>
            <person name="Bliznina A."/>
        </authorList>
    </citation>
    <scope>NUCLEOTIDE SEQUENCE [LARGE SCALE GENOMIC DNA]</scope>
</reference>
<feature type="domain" description="C-type lectin" evidence="3">
    <location>
        <begin position="192"/>
        <end position="329"/>
    </location>
</feature>
<dbReference type="InterPro" id="IPR016187">
    <property type="entry name" value="CTDL_fold"/>
</dbReference>
<gene>
    <name evidence="4" type="ORF">OKIOD_LOCUS9529</name>
</gene>
<keyword evidence="1" id="KW-1015">Disulfide bond</keyword>
<accession>A0ABN7SS65</accession>
<evidence type="ECO:0000256" key="2">
    <source>
        <dbReference type="SAM" id="SignalP"/>
    </source>
</evidence>
<dbReference type="Gene3D" id="3.10.100.10">
    <property type="entry name" value="Mannose-Binding Protein A, subunit A"/>
    <property type="match status" value="3"/>
</dbReference>
<dbReference type="Proteomes" id="UP001158576">
    <property type="component" value="Chromosome 1"/>
</dbReference>
<dbReference type="SMART" id="SM00034">
    <property type="entry name" value="CLECT"/>
    <property type="match status" value="3"/>
</dbReference>
<dbReference type="InterPro" id="IPR050111">
    <property type="entry name" value="C-type_lectin/snaclec_domain"/>
</dbReference>
<feature type="chain" id="PRO_5045669430" evidence="2">
    <location>
        <begin position="21"/>
        <end position="534"/>
    </location>
</feature>